<dbReference type="STRING" id="1802370.A2Z62_01900"/>
<evidence type="ECO:0000313" key="1">
    <source>
        <dbReference type="EMBL" id="OHA53811.1"/>
    </source>
</evidence>
<dbReference type="EMBL" id="MHTA01000029">
    <property type="protein sequence ID" value="OHA53811.1"/>
    <property type="molecule type" value="Genomic_DNA"/>
</dbReference>
<comment type="caution">
    <text evidence="1">The sequence shown here is derived from an EMBL/GenBank/DDBJ whole genome shotgun (WGS) entry which is preliminary data.</text>
</comment>
<organism evidence="1 2">
    <name type="scientific">Candidatus Terrybacteria bacterium RIFCSPLOWO2_02_42_20</name>
    <dbReference type="NCBI Taxonomy" id="1802370"/>
    <lineage>
        <taxon>Bacteria</taxon>
        <taxon>Candidatus Terryibacteriota</taxon>
    </lineage>
</organism>
<dbReference type="Proteomes" id="UP000177649">
    <property type="component" value="Unassembled WGS sequence"/>
</dbReference>
<evidence type="ECO:0000313" key="2">
    <source>
        <dbReference type="Proteomes" id="UP000177649"/>
    </source>
</evidence>
<name>A0A1G2Q1U1_9BACT</name>
<gene>
    <name evidence="1" type="ORF">A2Z62_01900</name>
</gene>
<protein>
    <submittedName>
        <fullName evidence="1">Uncharacterized protein</fullName>
    </submittedName>
</protein>
<dbReference type="AlphaFoldDB" id="A0A1G2Q1U1"/>
<reference evidence="1 2" key="1">
    <citation type="journal article" date="2016" name="Nat. Commun.">
        <title>Thousands of microbial genomes shed light on interconnected biogeochemical processes in an aquifer system.</title>
        <authorList>
            <person name="Anantharaman K."/>
            <person name="Brown C.T."/>
            <person name="Hug L.A."/>
            <person name="Sharon I."/>
            <person name="Castelle C.J."/>
            <person name="Probst A.J."/>
            <person name="Thomas B.C."/>
            <person name="Singh A."/>
            <person name="Wilkins M.J."/>
            <person name="Karaoz U."/>
            <person name="Brodie E.L."/>
            <person name="Williams K.H."/>
            <person name="Hubbard S.S."/>
            <person name="Banfield J.F."/>
        </authorList>
    </citation>
    <scope>NUCLEOTIDE SEQUENCE [LARGE SCALE GENOMIC DNA]</scope>
</reference>
<accession>A0A1G2Q1U1</accession>
<proteinExistence type="predicted"/>
<sequence>MATITIPKNLIKNDDLVVIPRKEYEEFYQWKETGKMFKTFTPTAAQKRDFKKARKEYAAGEYITLSQLENELGITPKKPR</sequence>